<dbReference type="Pfam" id="PF18735">
    <property type="entry name" value="HEPN_RiboL-PSP"/>
    <property type="match status" value="1"/>
</dbReference>
<dbReference type="Proteomes" id="UP001209701">
    <property type="component" value="Unassembled WGS sequence"/>
</dbReference>
<accession>A0ABT2Y9P3</accession>
<evidence type="ECO:0000259" key="1">
    <source>
        <dbReference type="Pfam" id="PF18735"/>
    </source>
</evidence>
<gene>
    <name evidence="2" type="ORF">LNV07_02785</name>
</gene>
<proteinExistence type="predicted"/>
<evidence type="ECO:0000313" key="2">
    <source>
        <dbReference type="EMBL" id="MCV2367021.1"/>
    </source>
</evidence>
<organism evidence="2 3">
    <name type="scientific">Roseateles oligotrophus</name>
    <dbReference type="NCBI Taxonomy" id="1769250"/>
    <lineage>
        <taxon>Bacteria</taxon>
        <taxon>Pseudomonadati</taxon>
        <taxon>Pseudomonadota</taxon>
        <taxon>Betaproteobacteria</taxon>
        <taxon>Burkholderiales</taxon>
        <taxon>Sphaerotilaceae</taxon>
        <taxon>Roseateles</taxon>
    </lineage>
</organism>
<dbReference type="InterPro" id="IPR041519">
    <property type="entry name" value="HEPN_RiboL-PSP"/>
</dbReference>
<feature type="domain" description="RiboL-PSP-HEPN" evidence="1">
    <location>
        <begin position="9"/>
        <end position="184"/>
    </location>
</feature>
<name>A0ABT2Y9P3_9BURK</name>
<dbReference type="RefSeq" id="WP_263569629.1">
    <property type="nucleotide sequence ID" value="NZ_JAJIRN010000001.1"/>
</dbReference>
<keyword evidence="3" id="KW-1185">Reference proteome</keyword>
<sequence>MPSASFNNLVESIQELKRIYLNDALGTPSPTYDHQELARAFVTLVHSELEYYVEEALRDLANAALSSAATGTFGRTSIALLAFNGMQGLTGGAVLSSGKRKAPRRLATRFGEAHSALVKTLDGNNGVREKNIAAMAIPLGLDPTNVDNTWLNDLDAFCSTRGAFAHMSRTSQRGSHLAVNPHDVWTRCERLVWTNPALGSPAIIASFESFDFWVEAERTSFGALVVEASWRLRIVHVLMLVFRGLRRRSSDQEEDE</sequence>
<dbReference type="EMBL" id="JAJIRN010000001">
    <property type="protein sequence ID" value="MCV2367021.1"/>
    <property type="molecule type" value="Genomic_DNA"/>
</dbReference>
<comment type="caution">
    <text evidence="2">The sequence shown here is derived from an EMBL/GenBank/DDBJ whole genome shotgun (WGS) entry which is preliminary data.</text>
</comment>
<protein>
    <recommendedName>
        <fullName evidence="1">RiboL-PSP-HEPN domain-containing protein</fullName>
    </recommendedName>
</protein>
<evidence type="ECO:0000313" key="3">
    <source>
        <dbReference type="Proteomes" id="UP001209701"/>
    </source>
</evidence>
<reference evidence="2 3" key="1">
    <citation type="submission" date="2021-11" db="EMBL/GenBank/DDBJ databases">
        <authorList>
            <person name="Liang Q."/>
            <person name="Mou H."/>
            <person name="Liu Z."/>
        </authorList>
    </citation>
    <scope>NUCLEOTIDE SEQUENCE [LARGE SCALE GENOMIC DNA]</scope>
    <source>
        <strain evidence="2 3">CHU3</strain>
    </source>
</reference>